<comment type="caution">
    <text evidence="1">The sequence shown here is derived from an EMBL/GenBank/DDBJ whole genome shotgun (WGS) entry which is preliminary data.</text>
</comment>
<dbReference type="AlphaFoldDB" id="A0A392UBZ0"/>
<accession>A0A392UBZ0</accession>
<keyword evidence="2" id="KW-1185">Reference proteome</keyword>
<proteinExistence type="predicted"/>
<name>A0A392UBZ0_9FABA</name>
<feature type="non-terminal residue" evidence="1">
    <location>
        <position position="1"/>
    </location>
</feature>
<protein>
    <submittedName>
        <fullName evidence="1">Uncharacterized protein</fullName>
    </submittedName>
</protein>
<organism evidence="1 2">
    <name type="scientific">Trifolium medium</name>
    <dbReference type="NCBI Taxonomy" id="97028"/>
    <lineage>
        <taxon>Eukaryota</taxon>
        <taxon>Viridiplantae</taxon>
        <taxon>Streptophyta</taxon>
        <taxon>Embryophyta</taxon>
        <taxon>Tracheophyta</taxon>
        <taxon>Spermatophyta</taxon>
        <taxon>Magnoliopsida</taxon>
        <taxon>eudicotyledons</taxon>
        <taxon>Gunneridae</taxon>
        <taxon>Pentapetalae</taxon>
        <taxon>rosids</taxon>
        <taxon>fabids</taxon>
        <taxon>Fabales</taxon>
        <taxon>Fabaceae</taxon>
        <taxon>Papilionoideae</taxon>
        <taxon>50 kb inversion clade</taxon>
        <taxon>NPAAA clade</taxon>
        <taxon>Hologalegina</taxon>
        <taxon>IRL clade</taxon>
        <taxon>Trifolieae</taxon>
        <taxon>Trifolium</taxon>
    </lineage>
</organism>
<evidence type="ECO:0000313" key="1">
    <source>
        <dbReference type="EMBL" id="MCI70922.1"/>
    </source>
</evidence>
<dbReference type="Proteomes" id="UP000265520">
    <property type="component" value="Unassembled WGS sequence"/>
</dbReference>
<dbReference type="EMBL" id="LXQA010785857">
    <property type="protein sequence ID" value="MCI70922.1"/>
    <property type="molecule type" value="Genomic_DNA"/>
</dbReference>
<reference evidence="1 2" key="1">
    <citation type="journal article" date="2018" name="Front. Plant Sci.">
        <title>Red Clover (Trifolium pratense) and Zigzag Clover (T. medium) - A Picture of Genomic Similarities and Differences.</title>
        <authorList>
            <person name="Dluhosova J."/>
            <person name="Istvanek J."/>
            <person name="Nedelnik J."/>
            <person name="Repkova J."/>
        </authorList>
    </citation>
    <scope>NUCLEOTIDE SEQUENCE [LARGE SCALE GENOMIC DNA]</scope>
    <source>
        <strain evidence="2">cv. 10/8</strain>
        <tissue evidence="1">Leaf</tissue>
    </source>
</reference>
<sequence length="34" mass="3575">KANSAMEIEVRVQVQVLDGGYCGSEFGLGSCNGR</sequence>
<evidence type="ECO:0000313" key="2">
    <source>
        <dbReference type="Proteomes" id="UP000265520"/>
    </source>
</evidence>